<dbReference type="GO" id="GO:0000139">
    <property type="term" value="C:Golgi membrane"/>
    <property type="evidence" value="ECO:0007669"/>
    <property type="project" value="UniProtKB-SubCell"/>
</dbReference>
<dbReference type="EMBL" id="QUSY01000115">
    <property type="protein sequence ID" value="RHY32754.1"/>
    <property type="molecule type" value="Genomic_DNA"/>
</dbReference>
<dbReference type="VEuPathDB" id="FungiDB:H310_04624"/>
<dbReference type="InterPro" id="IPR048685">
    <property type="entry name" value="COG3_C"/>
</dbReference>
<reference evidence="11 12" key="1">
    <citation type="submission" date="2018-08" db="EMBL/GenBank/DDBJ databases">
        <title>Aphanomyces genome sequencing and annotation.</title>
        <authorList>
            <person name="Minardi D."/>
            <person name="Oidtmann B."/>
            <person name="Van Der Giezen M."/>
            <person name="Studholme D.J."/>
        </authorList>
    </citation>
    <scope>NUCLEOTIDE SEQUENCE [LARGE SCALE GENOMIC DNA]</scope>
    <source>
        <strain evidence="11 12">NJM0002</strain>
    </source>
</reference>
<dbReference type="Pfam" id="PF20671">
    <property type="entry name" value="COG3_C"/>
    <property type="match status" value="1"/>
</dbReference>
<evidence type="ECO:0000313" key="12">
    <source>
        <dbReference type="Proteomes" id="UP000285060"/>
    </source>
</evidence>
<dbReference type="GO" id="GO:0017119">
    <property type="term" value="C:Golgi transport complex"/>
    <property type="evidence" value="ECO:0007669"/>
    <property type="project" value="TreeGrafter"/>
</dbReference>
<dbReference type="InterPro" id="IPR007265">
    <property type="entry name" value="COG_su3"/>
</dbReference>
<keyword evidence="7" id="KW-0472">Membrane</keyword>
<name>A0A418B3Y1_9STRA</name>
<protein>
    <recommendedName>
        <fullName evidence="3">Conserved oligomeric Golgi complex subunit 3</fullName>
    </recommendedName>
    <alternativeName>
        <fullName evidence="8">Component of oligomeric Golgi complex 3</fullName>
    </alternativeName>
</protein>
<proteinExistence type="inferred from homology"/>
<dbReference type="GO" id="GO:0006886">
    <property type="term" value="P:intracellular protein transport"/>
    <property type="evidence" value="ECO:0007669"/>
    <property type="project" value="InterPro"/>
</dbReference>
<dbReference type="GO" id="GO:0007030">
    <property type="term" value="P:Golgi organization"/>
    <property type="evidence" value="ECO:0007669"/>
    <property type="project" value="TreeGrafter"/>
</dbReference>
<evidence type="ECO:0000256" key="8">
    <source>
        <dbReference type="ARBA" id="ARBA00031339"/>
    </source>
</evidence>
<organism evidence="11 12">
    <name type="scientific">Aphanomyces invadans</name>
    <dbReference type="NCBI Taxonomy" id="157072"/>
    <lineage>
        <taxon>Eukaryota</taxon>
        <taxon>Sar</taxon>
        <taxon>Stramenopiles</taxon>
        <taxon>Oomycota</taxon>
        <taxon>Saprolegniomycetes</taxon>
        <taxon>Saprolegniales</taxon>
        <taxon>Verrucalvaceae</taxon>
        <taxon>Aphanomyces</taxon>
    </lineage>
</organism>
<evidence type="ECO:0000259" key="9">
    <source>
        <dbReference type="Pfam" id="PF04136"/>
    </source>
</evidence>
<evidence type="ECO:0000259" key="10">
    <source>
        <dbReference type="Pfam" id="PF20671"/>
    </source>
</evidence>
<dbReference type="InterPro" id="IPR015942">
    <property type="entry name" value="Asp/Glu/hydantoin_racemase"/>
</dbReference>
<dbReference type="InterPro" id="IPR048320">
    <property type="entry name" value="COG3_N"/>
</dbReference>
<dbReference type="Pfam" id="PF04136">
    <property type="entry name" value="COG3_N"/>
    <property type="match status" value="1"/>
</dbReference>
<evidence type="ECO:0000256" key="7">
    <source>
        <dbReference type="ARBA" id="ARBA00023136"/>
    </source>
</evidence>
<evidence type="ECO:0000256" key="6">
    <source>
        <dbReference type="ARBA" id="ARBA00023034"/>
    </source>
</evidence>
<dbReference type="GO" id="GO:0047661">
    <property type="term" value="F:amino-acid racemase activity"/>
    <property type="evidence" value="ECO:0007669"/>
    <property type="project" value="InterPro"/>
</dbReference>
<gene>
    <name evidence="11" type="ORF">DYB32_002268</name>
</gene>
<dbReference type="VEuPathDB" id="FungiDB:H310_04625"/>
<dbReference type="Pfam" id="PF01177">
    <property type="entry name" value="Asp_Glu_race"/>
    <property type="match status" value="1"/>
</dbReference>
<dbReference type="Proteomes" id="UP000285060">
    <property type="component" value="Unassembled WGS sequence"/>
</dbReference>
<comment type="caution">
    <text evidence="11">The sequence shown here is derived from an EMBL/GenBank/DDBJ whole genome shotgun (WGS) entry which is preliminary data.</text>
</comment>
<dbReference type="GO" id="GO:0005801">
    <property type="term" value="C:cis-Golgi network"/>
    <property type="evidence" value="ECO:0007669"/>
    <property type="project" value="InterPro"/>
</dbReference>
<feature type="domain" description="Conserved oligomeric Golgi complex subunit 3 C-terminal" evidence="10">
    <location>
        <begin position="171"/>
        <end position="396"/>
    </location>
</feature>
<evidence type="ECO:0000256" key="1">
    <source>
        <dbReference type="ARBA" id="ARBA00004395"/>
    </source>
</evidence>
<evidence type="ECO:0000256" key="5">
    <source>
        <dbReference type="ARBA" id="ARBA00022927"/>
    </source>
</evidence>
<dbReference type="PANTHER" id="PTHR13302:SF8">
    <property type="entry name" value="CONSERVED OLIGOMERIC GOLGI COMPLEX SUBUNIT 3"/>
    <property type="match status" value="1"/>
</dbReference>
<dbReference type="GO" id="GO:0006891">
    <property type="term" value="P:intra-Golgi vesicle-mediated transport"/>
    <property type="evidence" value="ECO:0007669"/>
    <property type="project" value="TreeGrafter"/>
</dbReference>
<keyword evidence="12" id="KW-1185">Reference proteome</keyword>
<comment type="similarity">
    <text evidence="2">Belongs to the COG3 family.</text>
</comment>
<dbReference type="AlphaFoldDB" id="A0A418B3Y1"/>
<keyword evidence="5" id="KW-0653">Protein transport</keyword>
<keyword evidence="4" id="KW-0813">Transport</keyword>
<keyword evidence="6" id="KW-0333">Golgi apparatus</keyword>
<dbReference type="PANTHER" id="PTHR13302">
    <property type="entry name" value="CONSERVED OLIGOMERIC GOLGI COMPLEX COMPONENT 3"/>
    <property type="match status" value="1"/>
</dbReference>
<feature type="domain" description="Conserved oligomeric Golgi complex subunit 3 N-terminal" evidence="9">
    <location>
        <begin position="63"/>
        <end position="140"/>
    </location>
</feature>
<sequence length="670" mass="73959">MTLSEAQEALLDRLEKASHGKEAVDLLPTKPSMSLKQYYALKVPANPATTNPVVLSSTVQKFLTNAQKCYRACETVEKHTEKSLALLQEMEDRHVSVKTLTSALYESFETLLTELDELNVKVQNLEGPLPYFTRISNIAKAVGGKIDFSSRVEASGESTVLSRMLIPLSDKMKLEYTLFRHVFAAAPTAPVLQVEDQDENAFQRMIFQLSYTLYHTVRPRMIQQHNLEVLCEIVEVLRSEVIDTHIRPRGDAAEAVEPVVGRMIGDAQERLILCTQKYIRDNIEAFVPTPSDLNYPEKLAAPTVYATWYPTLEHTLMCLSKVYRYVNMHIFEELAQDAVRSCTATLKMASADIAVIHKGNLDGGLFLVKHLLTLRERIAPFDIQFSVTEKNLDFTSTTGSLGASYAIRAMLKLLATHVEAQLPLVHDKIHAYLMNASTESILFKPIQNIVPTSVLRAMGTFKLSSTRFFSSSKVVNLLDDSLASDLVAAQAGTTDARLLDPSILDRFLALGRYAVSTGADGVLFTCSAFGVYIDAVRADLPPHLPVLKPNEAMLHDLAKLQTGVALVATFAPTLSSMMKEIESIAPHARVVPVHVPGALDALDRGDGIQHDTLILAEVQKLLAQRPDVRGVALAQFSMERAQPLLEKNISGVTVLTTPSAAVREMRARLP</sequence>
<evidence type="ECO:0000256" key="4">
    <source>
        <dbReference type="ARBA" id="ARBA00022448"/>
    </source>
</evidence>
<evidence type="ECO:0000256" key="2">
    <source>
        <dbReference type="ARBA" id="ARBA00009936"/>
    </source>
</evidence>
<comment type="subcellular location">
    <subcellularLocation>
        <location evidence="1">Golgi apparatus membrane</location>
        <topology evidence="1">Peripheral membrane protein</topology>
    </subcellularLocation>
</comment>
<evidence type="ECO:0000313" key="11">
    <source>
        <dbReference type="EMBL" id="RHY32754.1"/>
    </source>
</evidence>
<accession>A0A418B3Y1</accession>
<evidence type="ECO:0000256" key="3">
    <source>
        <dbReference type="ARBA" id="ARBA00020976"/>
    </source>
</evidence>